<dbReference type="Proteomes" id="UP001149074">
    <property type="component" value="Unassembled WGS sequence"/>
</dbReference>
<keyword evidence="5" id="KW-1185">Reference proteome</keyword>
<proteinExistence type="predicted"/>
<sequence length="687" mass="77477">MERVLIVVPGLYGLVAAKTYLQVRGVYDQSRIPDDDAEIMSEIPTGFLISNPAQQTNPDPSCSLLVVDSASDIGGTWGEERLYPNLVSQNTYGLYEYSDLPLAEVVPPEQDHMGAHFIAGWKINRYLHVWADKWDLKKHIRLGWQVDTIRRLDNKIWQLNIRIMSGAHRDITIFCDKLILATGLTSVPNLPQLAVSPEVGKSGPVIHAKHIGDWAHDNLGYQSLPDVEILERETANPKLKNPRLRSVVIYGGAKSSFDLVHFFAKLHQQDRKLHLKVSAKDPINVHWIIRNRGAGPSWMAPPTSTLPNGEIVASDKAASTRFIHYLDPCSYEMPKRAVLRKSTGRWFWDFHLEGSWRARFFHGNPLGRRFLQQFWQSLDQNLEGIAQYDANPKMRLLRPDHSIISCNSTIGIANQADLWETIRSPHVSIHRSTIDSISHANVAGDSSLVDRVTASLENGTCLEDIDLVVHATGYKPVVPIDFEPENLRMRLGFPDLLDPGHGKEDQPRTMITPNHLEPERRIQHWKAMDLRSEKKIQKILKATGCVPGRCHDQSSTSKTEVLPYRLFRRMVAPELVAEGDRSFAVLGVVLTSTIAIVAEIQALWIAAFLTEKLETMDQSISEDVVLGRVTGSEMQVDAIQYNDILMRDLGLNPHRLGGGFWRELTGVYEPSAYAGIVEEWRKVQQKN</sequence>
<evidence type="ECO:0000256" key="2">
    <source>
        <dbReference type="ARBA" id="ARBA00022827"/>
    </source>
</evidence>
<evidence type="ECO:0000313" key="5">
    <source>
        <dbReference type="Proteomes" id="UP001149074"/>
    </source>
</evidence>
<dbReference type="InterPro" id="IPR050346">
    <property type="entry name" value="FMO-like"/>
</dbReference>
<keyword evidence="1" id="KW-0285">Flavoprotein</keyword>
<reference evidence="4" key="2">
    <citation type="journal article" date="2023" name="IMA Fungus">
        <title>Comparative genomic study of the Penicillium genus elucidates a diverse pangenome and 15 lateral gene transfer events.</title>
        <authorList>
            <person name="Petersen C."/>
            <person name="Sorensen T."/>
            <person name="Nielsen M.R."/>
            <person name="Sondergaard T.E."/>
            <person name="Sorensen J.L."/>
            <person name="Fitzpatrick D.A."/>
            <person name="Frisvad J.C."/>
            <person name="Nielsen K.L."/>
        </authorList>
    </citation>
    <scope>NUCLEOTIDE SEQUENCE</scope>
    <source>
        <strain evidence="4">IBT 30761</strain>
    </source>
</reference>
<dbReference type="GeneID" id="81361114"/>
<evidence type="ECO:0000256" key="3">
    <source>
        <dbReference type="ARBA" id="ARBA00023002"/>
    </source>
</evidence>
<evidence type="ECO:0008006" key="6">
    <source>
        <dbReference type="Google" id="ProtNLM"/>
    </source>
</evidence>
<protein>
    <recommendedName>
        <fullName evidence="6">L-ornithine N(5)-oxygenase</fullName>
    </recommendedName>
</protein>
<evidence type="ECO:0000313" key="4">
    <source>
        <dbReference type="EMBL" id="KAJ5090960.1"/>
    </source>
</evidence>
<dbReference type="PANTHER" id="PTHR23023">
    <property type="entry name" value="DIMETHYLANILINE MONOOXYGENASE"/>
    <property type="match status" value="1"/>
</dbReference>
<dbReference type="Gene3D" id="3.50.50.60">
    <property type="entry name" value="FAD/NAD(P)-binding domain"/>
    <property type="match status" value="1"/>
</dbReference>
<accession>A0A9W9K323</accession>
<name>A0A9W9K323_9EURO</name>
<dbReference type="AlphaFoldDB" id="A0A9W9K323"/>
<comment type="caution">
    <text evidence="4">The sequence shown here is derived from an EMBL/GenBank/DDBJ whole genome shotgun (WGS) entry which is preliminary data.</text>
</comment>
<dbReference type="InterPro" id="IPR036188">
    <property type="entry name" value="FAD/NAD-bd_sf"/>
</dbReference>
<organism evidence="4 5">
    <name type="scientific">Penicillium argentinense</name>
    <dbReference type="NCBI Taxonomy" id="1131581"/>
    <lineage>
        <taxon>Eukaryota</taxon>
        <taxon>Fungi</taxon>
        <taxon>Dikarya</taxon>
        <taxon>Ascomycota</taxon>
        <taxon>Pezizomycotina</taxon>
        <taxon>Eurotiomycetes</taxon>
        <taxon>Eurotiomycetidae</taxon>
        <taxon>Eurotiales</taxon>
        <taxon>Aspergillaceae</taxon>
        <taxon>Penicillium</taxon>
    </lineage>
</organism>
<reference evidence="4" key="1">
    <citation type="submission" date="2022-11" db="EMBL/GenBank/DDBJ databases">
        <authorList>
            <person name="Petersen C."/>
        </authorList>
    </citation>
    <scope>NUCLEOTIDE SEQUENCE</scope>
    <source>
        <strain evidence="4">IBT 30761</strain>
    </source>
</reference>
<dbReference type="SUPFAM" id="SSF51905">
    <property type="entry name" value="FAD/NAD(P)-binding domain"/>
    <property type="match status" value="1"/>
</dbReference>
<dbReference type="GO" id="GO:0016491">
    <property type="term" value="F:oxidoreductase activity"/>
    <property type="evidence" value="ECO:0007669"/>
    <property type="project" value="UniProtKB-KW"/>
</dbReference>
<dbReference type="EMBL" id="JAPQKI010000009">
    <property type="protein sequence ID" value="KAJ5090960.1"/>
    <property type="molecule type" value="Genomic_DNA"/>
</dbReference>
<gene>
    <name evidence="4" type="ORF">N7532_009644</name>
</gene>
<keyword evidence="2" id="KW-0274">FAD</keyword>
<evidence type="ECO:0000256" key="1">
    <source>
        <dbReference type="ARBA" id="ARBA00022630"/>
    </source>
</evidence>
<keyword evidence="3" id="KW-0560">Oxidoreductase</keyword>
<dbReference type="OrthoDB" id="2915840at2759"/>
<dbReference type="RefSeq" id="XP_056472941.1">
    <property type="nucleotide sequence ID" value="XM_056622135.1"/>
</dbReference>